<reference evidence="2 3" key="1">
    <citation type="submission" date="2015-02" db="EMBL/GenBank/DDBJ databases">
        <title>Draft genome sequences of ten Microbacterium spp. with emphasis on heavy metal contaminated environments.</title>
        <authorList>
            <person name="Corretto E."/>
        </authorList>
    </citation>
    <scope>NUCLEOTIDE SEQUENCE [LARGE SCALE GENOMIC DNA]</scope>
    <source>
        <strain evidence="2 3">DSM 12966</strain>
    </source>
</reference>
<sequence length="146" mass="14900">MKARRNRPVSRVLLLGLAASIAMLSATTLTACAPDPDRCLPAPLDVSSVDVAPGGSLTVRSAAAECDLGYENGASYSIAVVSSSGEQSDHVDVPVERDGSFSTEITVPESFADGAASVVVSGSPYDECDEDSGSCAAYVVDIAVSR</sequence>
<keyword evidence="3" id="KW-1185">Reference proteome</keyword>
<feature type="chain" id="PRO_5002444911" evidence="1">
    <location>
        <begin position="34"/>
        <end position="146"/>
    </location>
</feature>
<evidence type="ECO:0000313" key="3">
    <source>
        <dbReference type="Proteomes" id="UP000033572"/>
    </source>
</evidence>
<dbReference type="PROSITE" id="PS51257">
    <property type="entry name" value="PROKAR_LIPOPROTEIN"/>
    <property type="match status" value="1"/>
</dbReference>
<evidence type="ECO:0000313" key="2">
    <source>
        <dbReference type="EMBL" id="KJL26040.1"/>
    </source>
</evidence>
<dbReference type="AlphaFoldDB" id="A0A0F0L0Y2"/>
<comment type="caution">
    <text evidence="2">The sequence shown here is derived from an EMBL/GenBank/DDBJ whole genome shotgun (WGS) entry which is preliminary data.</text>
</comment>
<dbReference type="PATRIC" id="fig|104336.4.peg.337"/>
<dbReference type="Proteomes" id="UP000033572">
    <property type="component" value="Unassembled WGS sequence"/>
</dbReference>
<proteinExistence type="predicted"/>
<name>A0A0F0L0Y2_9MICO</name>
<gene>
    <name evidence="2" type="ORF">RN50_00325</name>
</gene>
<evidence type="ECO:0000256" key="1">
    <source>
        <dbReference type="SAM" id="SignalP"/>
    </source>
</evidence>
<accession>A0A0F0L0Y2</accession>
<feature type="signal peptide" evidence="1">
    <location>
        <begin position="1"/>
        <end position="33"/>
    </location>
</feature>
<dbReference type="EMBL" id="JYIU01000024">
    <property type="protein sequence ID" value="KJL26040.1"/>
    <property type="molecule type" value="Genomic_DNA"/>
</dbReference>
<protein>
    <submittedName>
        <fullName evidence="2">Uncharacterized protein</fullName>
    </submittedName>
</protein>
<organism evidence="2 3">
    <name type="scientific">Microbacterium foliorum</name>
    <dbReference type="NCBI Taxonomy" id="104336"/>
    <lineage>
        <taxon>Bacteria</taxon>
        <taxon>Bacillati</taxon>
        <taxon>Actinomycetota</taxon>
        <taxon>Actinomycetes</taxon>
        <taxon>Micrococcales</taxon>
        <taxon>Microbacteriaceae</taxon>
        <taxon>Microbacterium</taxon>
    </lineage>
</organism>
<keyword evidence="1" id="KW-0732">Signal</keyword>